<dbReference type="KEGG" id="alq:C7Y71_011385"/>
<keyword evidence="17" id="KW-1208">Phospholipid metabolism</keyword>
<dbReference type="PANTHER" id="PTHR46382">
    <property type="entry name" value="PHOSPHATIDATE CYTIDYLYLTRANSFERASE"/>
    <property type="match status" value="1"/>
</dbReference>
<evidence type="ECO:0000256" key="13">
    <source>
        <dbReference type="ARBA" id="ARBA00022989"/>
    </source>
</evidence>
<evidence type="ECO:0000256" key="12">
    <source>
        <dbReference type="ARBA" id="ARBA00022695"/>
    </source>
</evidence>
<keyword evidence="14" id="KW-0443">Lipid metabolism</keyword>
<comment type="catalytic activity">
    <reaction evidence="1">
        <text>a 1,2-diacyl-sn-glycero-3-phosphate + CTP + H(+) = a CDP-1,2-diacyl-sn-glycerol + diphosphate</text>
        <dbReference type="Rhea" id="RHEA:16229"/>
        <dbReference type="ChEBI" id="CHEBI:15378"/>
        <dbReference type="ChEBI" id="CHEBI:33019"/>
        <dbReference type="ChEBI" id="CHEBI:37563"/>
        <dbReference type="ChEBI" id="CHEBI:58332"/>
        <dbReference type="ChEBI" id="CHEBI:58608"/>
        <dbReference type="EC" id="2.7.7.41"/>
    </reaction>
</comment>
<comment type="pathway">
    <text evidence="4">Lipid metabolism.</text>
</comment>
<dbReference type="AlphaFoldDB" id="A0A5P8E949"/>
<evidence type="ECO:0000256" key="1">
    <source>
        <dbReference type="ARBA" id="ARBA00001698"/>
    </source>
</evidence>
<dbReference type="OrthoDB" id="9799199at2"/>
<dbReference type="GO" id="GO:0004605">
    <property type="term" value="F:phosphatidate cytidylyltransferase activity"/>
    <property type="evidence" value="ECO:0007669"/>
    <property type="project" value="UniProtKB-EC"/>
</dbReference>
<comment type="pathway">
    <text evidence="3">Phospholipid metabolism; CDP-diacylglycerol biosynthesis; CDP-diacylglycerol from sn-glycerol 3-phosphate: step 3/3.</text>
</comment>
<evidence type="ECO:0000313" key="25">
    <source>
        <dbReference type="EMBL" id="QFQ13559.1"/>
    </source>
</evidence>
<evidence type="ECO:0000256" key="4">
    <source>
        <dbReference type="ARBA" id="ARBA00005189"/>
    </source>
</evidence>
<keyword evidence="10 25" id="KW-0808">Transferase</keyword>
<accession>A0A5P8E949</accession>
<evidence type="ECO:0000256" key="9">
    <source>
        <dbReference type="ARBA" id="ARBA00022516"/>
    </source>
</evidence>
<keyword evidence="11 24" id="KW-0812">Transmembrane</keyword>
<dbReference type="RefSeq" id="WP_111899064.1">
    <property type="nucleotide sequence ID" value="NZ_CP033459.1"/>
</dbReference>
<evidence type="ECO:0000256" key="20">
    <source>
        <dbReference type="ARBA" id="ARBA00032253"/>
    </source>
</evidence>
<evidence type="ECO:0000256" key="15">
    <source>
        <dbReference type="ARBA" id="ARBA00023136"/>
    </source>
</evidence>
<keyword evidence="16" id="KW-0594">Phospholipid biosynthesis</keyword>
<reference evidence="25 26" key="1">
    <citation type="submission" date="2018-11" db="EMBL/GenBank/DDBJ databases">
        <authorList>
            <person name="Na S.W."/>
            <person name="Baik M."/>
        </authorList>
    </citation>
    <scope>NUCLEOTIDE SEQUENCE [LARGE SCALE GENOMIC DNA]</scope>
    <source>
        <strain evidence="25 26">E39</strain>
    </source>
</reference>
<evidence type="ECO:0000256" key="2">
    <source>
        <dbReference type="ARBA" id="ARBA00004651"/>
    </source>
</evidence>
<feature type="transmembrane region" description="Helical" evidence="24">
    <location>
        <begin position="263"/>
        <end position="283"/>
    </location>
</feature>
<feature type="transmembrane region" description="Helical" evidence="24">
    <location>
        <begin position="185"/>
        <end position="206"/>
    </location>
</feature>
<evidence type="ECO:0000256" key="17">
    <source>
        <dbReference type="ARBA" id="ARBA00023264"/>
    </source>
</evidence>
<feature type="transmembrane region" description="Helical" evidence="24">
    <location>
        <begin position="115"/>
        <end position="137"/>
    </location>
</feature>
<keyword evidence="9" id="KW-0444">Lipid biosynthesis</keyword>
<evidence type="ECO:0000256" key="5">
    <source>
        <dbReference type="ARBA" id="ARBA00010185"/>
    </source>
</evidence>
<evidence type="ECO:0000256" key="6">
    <source>
        <dbReference type="ARBA" id="ARBA00012487"/>
    </source>
</evidence>
<evidence type="ECO:0000256" key="18">
    <source>
        <dbReference type="ARBA" id="ARBA00029893"/>
    </source>
</evidence>
<evidence type="ECO:0000256" key="3">
    <source>
        <dbReference type="ARBA" id="ARBA00005119"/>
    </source>
</evidence>
<dbReference type="EMBL" id="CP033459">
    <property type="protein sequence ID" value="QFQ13559.1"/>
    <property type="molecule type" value="Genomic_DNA"/>
</dbReference>
<feature type="transmembrane region" description="Helical" evidence="24">
    <location>
        <begin position="212"/>
        <end position="232"/>
    </location>
</feature>
<dbReference type="PANTHER" id="PTHR46382:SF1">
    <property type="entry name" value="PHOSPHATIDATE CYTIDYLYLTRANSFERASE"/>
    <property type="match status" value="1"/>
</dbReference>
<evidence type="ECO:0000256" key="11">
    <source>
        <dbReference type="ARBA" id="ARBA00022692"/>
    </source>
</evidence>
<proteinExistence type="inferred from homology"/>
<evidence type="ECO:0000256" key="19">
    <source>
        <dbReference type="ARBA" id="ARBA00031825"/>
    </source>
</evidence>
<dbReference type="Pfam" id="PF01148">
    <property type="entry name" value="CTP_transf_1"/>
    <property type="match status" value="1"/>
</dbReference>
<keyword evidence="12 25" id="KW-0548">Nucleotidyltransferase</keyword>
<keyword evidence="26" id="KW-1185">Reference proteome</keyword>
<evidence type="ECO:0000256" key="22">
    <source>
        <dbReference type="ARBA" id="ARBA00032743"/>
    </source>
</evidence>
<evidence type="ECO:0000256" key="14">
    <source>
        <dbReference type="ARBA" id="ARBA00023098"/>
    </source>
</evidence>
<feature type="transmembrane region" description="Helical" evidence="24">
    <location>
        <begin position="33"/>
        <end position="49"/>
    </location>
</feature>
<comment type="similarity">
    <text evidence="5">Belongs to the CDS family.</text>
</comment>
<evidence type="ECO:0000256" key="10">
    <source>
        <dbReference type="ARBA" id="ARBA00022679"/>
    </source>
</evidence>
<comment type="subcellular location">
    <subcellularLocation>
        <location evidence="2">Cell membrane</location>
        <topology evidence="2">Multi-pass membrane protein</topology>
    </subcellularLocation>
</comment>
<organism evidence="25 26">
    <name type="scientific">Pseudoprevotella muciniphila</name>
    <dbReference type="NCBI Taxonomy" id="2133944"/>
    <lineage>
        <taxon>Bacteria</taxon>
        <taxon>Pseudomonadati</taxon>
        <taxon>Bacteroidota</taxon>
        <taxon>Bacteroidia</taxon>
        <taxon>Bacteroidales</taxon>
        <taxon>Prevotellaceae</taxon>
        <taxon>Pseudoprevotella</taxon>
    </lineage>
</organism>
<feature type="transmembrane region" description="Helical" evidence="24">
    <location>
        <begin position="143"/>
        <end position="164"/>
    </location>
</feature>
<gene>
    <name evidence="25" type="ORF">C7Y71_011385</name>
</gene>
<keyword evidence="8" id="KW-1003">Cell membrane</keyword>
<name>A0A5P8E949_9BACT</name>
<evidence type="ECO:0000256" key="16">
    <source>
        <dbReference type="ARBA" id="ARBA00023209"/>
    </source>
</evidence>
<evidence type="ECO:0000256" key="21">
    <source>
        <dbReference type="ARBA" id="ARBA00032396"/>
    </source>
</evidence>
<sequence length="286" mass="31655">MSGKMKNLLIRALTGIVFLAVVIGGIIYGAESFIVMFAIITGLMIWEFCSNINACQDAGVNRLISTVAGVYLFFAFFGFCSNLTPSAVFIPYILSLIYLLISELYLHQDDPVKNWAYAFAAQVYIALPMALLNVLAFRPQYEWVFPLSVFIFLWANDTGAYLFGSMLGRKLPAKLFPRISPKKTWVGSIGGGLVCLGAGAVLWYFFPNVFPIWHWLGIAATVCVFGTWGDLVESQYKRTLGIKDSGDLLPGHGGVLDRFDSSLIAIPAVVLYLYTLNAVRMYFQTA</sequence>
<keyword evidence="13 24" id="KW-1133">Transmembrane helix</keyword>
<feature type="transmembrane region" description="Helical" evidence="24">
    <location>
        <begin position="61"/>
        <end position="79"/>
    </location>
</feature>
<keyword evidence="15 24" id="KW-0472">Membrane</keyword>
<evidence type="ECO:0000256" key="23">
    <source>
        <dbReference type="ARBA" id="ARBA00033406"/>
    </source>
</evidence>
<protein>
    <recommendedName>
        <fullName evidence="7">Phosphatidate cytidylyltransferase</fullName>
        <ecNumber evidence="6">2.7.7.41</ecNumber>
    </recommendedName>
    <alternativeName>
        <fullName evidence="20">CDP-DAG synthase</fullName>
    </alternativeName>
    <alternativeName>
        <fullName evidence="22">CDP-DG synthase</fullName>
    </alternativeName>
    <alternativeName>
        <fullName evidence="18">CDP-diacylglycerol synthase</fullName>
    </alternativeName>
    <alternativeName>
        <fullName evidence="21">CDP-diglyceride pyrophosphorylase</fullName>
    </alternativeName>
    <alternativeName>
        <fullName evidence="23">CDP-diglyceride synthase</fullName>
    </alternativeName>
    <alternativeName>
        <fullName evidence="19">CTP:phosphatidate cytidylyltransferase</fullName>
    </alternativeName>
</protein>
<dbReference type="EC" id="2.7.7.41" evidence="6"/>
<dbReference type="GO" id="GO:0016024">
    <property type="term" value="P:CDP-diacylglycerol biosynthetic process"/>
    <property type="evidence" value="ECO:0007669"/>
    <property type="project" value="TreeGrafter"/>
</dbReference>
<dbReference type="Proteomes" id="UP000249375">
    <property type="component" value="Chromosome"/>
</dbReference>
<dbReference type="GO" id="GO:0005886">
    <property type="term" value="C:plasma membrane"/>
    <property type="evidence" value="ECO:0007669"/>
    <property type="project" value="UniProtKB-SubCell"/>
</dbReference>
<evidence type="ECO:0000256" key="7">
    <source>
        <dbReference type="ARBA" id="ARBA00019373"/>
    </source>
</evidence>
<feature type="transmembrane region" description="Helical" evidence="24">
    <location>
        <begin position="9"/>
        <end position="27"/>
    </location>
</feature>
<evidence type="ECO:0000256" key="24">
    <source>
        <dbReference type="SAM" id="Phobius"/>
    </source>
</evidence>
<evidence type="ECO:0000313" key="26">
    <source>
        <dbReference type="Proteomes" id="UP000249375"/>
    </source>
</evidence>
<evidence type="ECO:0000256" key="8">
    <source>
        <dbReference type="ARBA" id="ARBA00022475"/>
    </source>
</evidence>